<organism evidence="2 3">
    <name type="scientific">Colocasia esculenta</name>
    <name type="common">Wild taro</name>
    <name type="synonym">Arum esculentum</name>
    <dbReference type="NCBI Taxonomy" id="4460"/>
    <lineage>
        <taxon>Eukaryota</taxon>
        <taxon>Viridiplantae</taxon>
        <taxon>Streptophyta</taxon>
        <taxon>Embryophyta</taxon>
        <taxon>Tracheophyta</taxon>
        <taxon>Spermatophyta</taxon>
        <taxon>Magnoliopsida</taxon>
        <taxon>Liliopsida</taxon>
        <taxon>Araceae</taxon>
        <taxon>Aroideae</taxon>
        <taxon>Colocasieae</taxon>
        <taxon>Colocasia</taxon>
    </lineage>
</organism>
<comment type="caution">
    <text evidence="2">The sequence shown here is derived from an EMBL/GenBank/DDBJ whole genome shotgun (WGS) entry which is preliminary data.</text>
</comment>
<proteinExistence type="predicted"/>
<gene>
    <name evidence="2" type="ORF">Taro_045640</name>
</gene>
<dbReference type="AlphaFoldDB" id="A0A843X327"/>
<name>A0A843X327_COLES</name>
<evidence type="ECO:0000313" key="2">
    <source>
        <dbReference type="EMBL" id="MQM12721.1"/>
    </source>
</evidence>
<dbReference type="Proteomes" id="UP000652761">
    <property type="component" value="Unassembled WGS sequence"/>
</dbReference>
<evidence type="ECO:0000313" key="3">
    <source>
        <dbReference type="Proteomes" id="UP000652761"/>
    </source>
</evidence>
<protein>
    <submittedName>
        <fullName evidence="2">Uncharacterized protein</fullName>
    </submittedName>
</protein>
<dbReference type="EMBL" id="NMUH01005426">
    <property type="protein sequence ID" value="MQM12721.1"/>
    <property type="molecule type" value="Genomic_DNA"/>
</dbReference>
<accession>A0A843X327</accession>
<feature type="compositionally biased region" description="Basic and acidic residues" evidence="1">
    <location>
        <begin position="130"/>
        <end position="142"/>
    </location>
</feature>
<feature type="non-terminal residue" evidence="2">
    <location>
        <position position="1"/>
    </location>
</feature>
<reference evidence="2" key="1">
    <citation type="submission" date="2017-07" db="EMBL/GenBank/DDBJ databases">
        <title>Taro Niue Genome Assembly and Annotation.</title>
        <authorList>
            <person name="Atibalentja N."/>
            <person name="Keating K."/>
            <person name="Fields C.J."/>
        </authorList>
    </citation>
    <scope>NUCLEOTIDE SEQUENCE</scope>
    <source>
        <strain evidence="2">Niue_2</strain>
        <tissue evidence="2">Leaf</tissue>
    </source>
</reference>
<keyword evidence="3" id="KW-1185">Reference proteome</keyword>
<feature type="region of interest" description="Disordered" evidence="1">
    <location>
        <begin position="52"/>
        <end position="142"/>
    </location>
</feature>
<feature type="compositionally biased region" description="Polar residues" evidence="1">
    <location>
        <begin position="66"/>
        <end position="89"/>
    </location>
</feature>
<evidence type="ECO:0000256" key="1">
    <source>
        <dbReference type="SAM" id="MobiDB-lite"/>
    </source>
</evidence>
<sequence length="142" mass="16071">LGTNPQGFTRKGITLLVARAQLHYEADQNKRRDKNPPTLLYLEEEGLKVNKRQTTHECTSYRRVRQTQVTKTGSRHQPQTRTNNTSTPLSLAATDERSSCRSTSAAAPPQQDKNCGDKPHHTCKQHCCKTRPDTFRDSGREP</sequence>